<dbReference type="STRING" id="1406858.GCA_000710895_03567"/>
<dbReference type="GO" id="GO:0006633">
    <property type="term" value="P:fatty acid biosynthetic process"/>
    <property type="evidence" value="ECO:0007669"/>
    <property type="project" value="UniProtKB-UniPathway"/>
</dbReference>
<evidence type="ECO:0000256" key="2">
    <source>
        <dbReference type="ARBA" id="ARBA00005531"/>
    </source>
</evidence>
<reference evidence="8 9" key="1">
    <citation type="submission" date="2018-06" db="EMBL/GenBank/DDBJ databases">
        <authorList>
            <consortium name="Pathogen Informatics"/>
            <person name="Doyle S."/>
        </authorList>
    </citation>
    <scope>NUCLEOTIDE SEQUENCE [LARGE SCALE GENOMIC DNA]</scope>
    <source>
        <strain evidence="8 9">NCTC1934</strain>
    </source>
</reference>
<evidence type="ECO:0000259" key="7">
    <source>
        <dbReference type="Pfam" id="PF02797"/>
    </source>
</evidence>
<keyword evidence="8" id="KW-0012">Acyltransferase</keyword>
<keyword evidence="4 8" id="KW-0808">Transferase</keyword>
<protein>
    <submittedName>
        <fullName evidence="8">Alpha-pyrone synthesis polyketide synthase-like Pks18</fullName>
        <ecNumber evidence="8">2.3.1.-</ecNumber>
    </submittedName>
</protein>
<dbReference type="Pfam" id="PF00195">
    <property type="entry name" value="Chal_sti_synt_N"/>
    <property type="match status" value="1"/>
</dbReference>
<evidence type="ECO:0000313" key="9">
    <source>
        <dbReference type="Proteomes" id="UP000255467"/>
    </source>
</evidence>
<dbReference type="CDD" id="cd00831">
    <property type="entry name" value="CHS_like"/>
    <property type="match status" value="1"/>
</dbReference>
<evidence type="ECO:0000256" key="4">
    <source>
        <dbReference type="ARBA" id="ARBA00022679"/>
    </source>
</evidence>
<comment type="pathway">
    <text evidence="1">Lipid metabolism; fatty acid biosynthesis.</text>
</comment>
<dbReference type="EMBL" id="UGRY01000004">
    <property type="protein sequence ID" value="SUD48283.1"/>
    <property type="molecule type" value="Genomic_DNA"/>
</dbReference>
<dbReference type="Gene3D" id="3.40.47.10">
    <property type="match status" value="2"/>
</dbReference>
<name>A0A379JJW8_9NOCA</name>
<dbReference type="SUPFAM" id="SSF53901">
    <property type="entry name" value="Thiolase-like"/>
    <property type="match status" value="1"/>
</dbReference>
<dbReference type="PANTHER" id="PTHR11877">
    <property type="entry name" value="HYDROXYMETHYLGLUTARYL-COA SYNTHASE"/>
    <property type="match status" value="1"/>
</dbReference>
<evidence type="ECO:0000256" key="3">
    <source>
        <dbReference type="ARBA" id="ARBA00011738"/>
    </source>
</evidence>
<evidence type="ECO:0000313" key="8">
    <source>
        <dbReference type="EMBL" id="SUD48283.1"/>
    </source>
</evidence>
<dbReference type="UniPathway" id="UPA00094"/>
<feature type="domain" description="Chalcone/stilbene synthase C-terminal" evidence="7">
    <location>
        <begin position="262"/>
        <end position="396"/>
    </location>
</feature>
<accession>A0A379JJW8</accession>
<dbReference type="GO" id="GO:0016747">
    <property type="term" value="F:acyltransferase activity, transferring groups other than amino-acyl groups"/>
    <property type="evidence" value="ECO:0007669"/>
    <property type="project" value="InterPro"/>
</dbReference>
<dbReference type="GO" id="GO:0030639">
    <property type="term" value="P:polyketide biosynthetic process"/>
    <property type="evidence" value="ECO:0007669"/>
    <property type="project" value="TreeGrafter"/>
</dbReference>
<dbReference type="PANTHER" id="PTHR11877:SF46">
    <property type="entry name" value="TYPE III POLYKETIDE SYNTHASE A"/>
    <property type="match status" value="1"/>
</dbReference>
<evidence type="ECO:0000259" key="6">
    <source>
        <dbReference type="Pfam" id="PF00195"/>
    </source>
</evidence>
<comment type="subunit">
    <text evidence="3">Homodimer.</text>
</comment>
<dbReference type="Proteomes" id="UP000255467">
    <property type="component" value="Unassembled WGS sequence"/>
</dbReference>
<gene>
    <name evidence="8" type="ORF">NCTC1934_05614</name>
</gene>
<dbReference type="InterPro" id="IPR011141">
    <property type="entry name" value="Polyketide_synthase_type-III"/>
</dbReference>
<feature type="active site" description="Acyl-thioester intermediate" evidence="5">
    <location>
        <position position="183"/>
    </location>
</feature>
<dbReference type="InterPro" id="IPR016039">
    <property type="entry name" value="Thiolase-like"/>
</dbReference>
<dbReference type="InterPro" id="IPR001099">
    <property type="entry name" value="Chalcone/stilbene_synt_N"/>
</dbReference>
<proteinExistence type="inferred from homology"/>
<dbReference type="InterPro" id="IPR012328">
    <property type="entry name" value="Chalcone/stilbene_synt_C"/>
</dbReference>
<dbReference type="AlphaFoldDB" id="A0A379JJW8"/>
<comment type="similarity">
    <text evidence="2">Belongs to the thiolase-like superfamily. Chalcone/stilbene synthases family.</text>
</comment>
<evidence type="ECO:0000256" key="5">
    <source>
        <dbReference type="PIRSR" id="PIRSR000451-1"/>
    </source>
</evidence>
<keyword evidence="9" id="KW-1185">Reference proteome</keyword>
<feature type="domain" description="Chalcone/stilbene synthase N-terminal" evidence="6">
    <location>
        <begin position="46"/>
        <end position="243"/>
    </location>
</feature>
<evidence type="ECO:0000256" key="1">
    <source>
        <dbReference type="ARBA" id="ARBA00005194"/>
    </source>
</evidence>
<sequence>MSVTIDEGGIEPTGAISHRSEGEGFAYDLVHMLPTPPTTVGVIEGIATGSPSGVFDQAEAAGRVAELFADPAQRARIPRVYQKTRIDTRHLVVDPLDDRFLPFSRRPGTIRERMDLFYEHAVPLAVDVARRALAGVADPAAEVGQLIFVTSTGFIAPGVDVAVVKQLGLSPTVGRIVVNFMGCAAAMNGIRTATDYVRAHPDKKSLVICIELSSVNAVFDDDVNDVIIHSLFGDGCGAVVIGASQVHQPLAPGRVVIRDSFSQLFDDAEDGIVLRVNDDGITCELAESLPHYILRGVDPVVTEVLHRNGLHKTDIDLWAIHPGGPKIIEESARSLGIPVERAELSWNVLAEYGNMLSVSLIFVLERMIQQSETAAPISTGVAFSFAPGVTLEGLIFDIIRH</sequence>
<dbReference type="PIRSF" id="PIRSF000451">
    <property type="entry name" value="PKS_III"/>
    <property type="match status" value="1"/>
</dbReference>
<dbReference type="EC" id="2.3.1.-" evidence="8"/>
<organism evidence="8 9">
    <name type="scientific">Nocardia otitidiscaviarum</name>
    <dbReference type="NCBI Taxonomy" id="1823"/>
    <lineage>
        <taxon>Bacteria</taxon>
        <taxon>Bacillati</taxon>
        <taxon>Actinomycetota</taxon>
        <taxon>Actinomycetes</taxon>
        <taxon>Mycobacteriales</taxon>
        <taxon>Nocardiaceae</taxon>
        <taxon>Nocardia</taxon>
    </lineage>
</organism>
<dbReference type="Pfam" id="PF02797">
    <property type="entry name" value="Chal_sti_synt_C"/>
    <property type="match status" value="1"/>
</dbReference>